<comment type="caution">
    <text evidence="1">The sequence shown here is derived from an EMBL/GenBank/DDBJ whole genome shotgun (WGS) entry which is preliminary data.</text>
</comment>
<protein>
    <recommendedName>
        <fullName evidence="3">Secreted protein</fullName>
    </recommendedName>
</protein>
<accession>A0ABR2QQ99</accession>
<keyword evidence="2" id="KW-1185">Reference proteome</keyword>
<name>A0ABR2QQ99_9ROSI</name>
<evidence type="ECO:0000313" key="1">
    <source>
        <dbReference type="EMBL" id="KAK9002794.1"/>
    </source>
</evidence>
<organism evidence="1 2">
    <name type="scientific">Hibiscus sabdariffa</name>
    <name type="common">roselle</name>
    <dbReference type="NCBI Taxonomy" id="183260"/>
    <lineage>
        <taxon>Eukaryota</taxon>
        <taxon>Viridiplantae</taxon>
        <taxon>Streptophyta</taxon>
        <taxon>Embryophyta</taxon>
        <taxon>Tracheophyta</taxon>
        <taxon>Spermatophyta</taxon>
        <taxon>Magnoliopsida</taxon>
        <taxon>eudicotyledons</taxon>
        <taxon>Gunneridae</taxon>
        <taxon>Pentapetalae</taxon>
        <taxon>rosids</taxon>
        <taxon>malvids</taxon>
        <taxon>Malvales</taxon>
        <taxon>Malvaceae</taxon>
        <taxon>Malvoideae</taxon>
        <taxon>Hibiscus</taxon>
    </lineage>
</organism>
<proteinExistence type="predicted"/>
<gene>
    <name evidence="1" type="ORF">V6N11_060374</name>
</gene>
<dbReference type="EMBL" id="JBBPBN010000034">
    <property type="protein sequence ID" value="KAK9002794.1"/>
    <property type="molecule type" value="Genomic_DNA"/>
</dbReference>
<sequence length="106" mass="12056">MVLIFYRFARIALRQSRSSRTPTPQATLTLWFALLAFSVDELSLFNSSGSHVRQIGHRIPSLSKCQQINLEFFCMTNHSVASLASYLSRNIDSSSYCNTEIANSWF</sequence>
<evidence type="ECO:0008006" key="3">
    <source>
        <dbReference type="Google" id="ProtNLM"/>
    </source>
</evidence>
<evidence type="ECO:0000313" key="2">
    <source>
        <dbReference type="Proteomes" id="UP001396334"/>
    </source>
</evidence>
<dbReference type="Proteomes" id="UP001396334">
    <property type="component" value="Unassembled WGS sequence"/>
</dbReference>
<reference evidence="1 2" key="1">
    <citation type="journal article" date="2024" name="G3 (Bethesda)">
        <title>Genome assembly of Hibiscus sabdariffa L. provides insights into metabolisms of medicinal natural products.</title>
        <authorList>
            <person name="Kim T."/>
        </authorList>
    </citation>
    <scope>NUCLEOTIDE SEQUENCE [LARGE SCALE GENOMIC DNA]</scope>
    <source>
        <strain evidence="1">TK-2024</strain>
        <tissue evidence="1">Old leaves</tissue>
    </source>
</reference>